<accession>X1UM43</accession>
<dbReference type="EMBL" id="BARW01028999">
    <property type="protein sequence ID" value="GAJ04667.1"/>
    <property type="molecule type" value="Genomic_DNA"/>
</dbReference>
<dbReference type="AlphaFoldDB" id="X1UM43"/>
<name>X1UM43_9ZZZZ</name>
<organism evidence="1">
    <name type="scientific">marine sediment metagenome</name>
    <dbReference type="NCBI Taxonomy" id="412755"/>
    <lineage>
        <taxon>unclassified sequences</taxon>
        <taxon>metagenomes</taxon>
        <taxon>ecological metagenomes</taxon>
    </lineage>
</organism>
<sequence>HLANLESKVLEVNKAQPDLLVVVLNAQAYRLRLLP</sequence>
<comment type="caution">
    <text evidence="1">The sequence shown here is derived from an EMBL/GenBank/DDBJ whole genome shotgun (WGS) entry which is preliminary data.</text>
</comment>
<gene>
    <name evidence="1" type="ORF">S12H4_46693</name>
</gene>
<evidence type="ECO:0000313" key="1">
    <source>
        <dbReference type="EMBL" id="GAJ04667.1"/>
    </source>
</evidence>
<protein>
    <submittedName>
        <fullName evidence="1">Uncharacterized protein</fullName>
    </submittedName>
</protein>
<proteinExistence type="predicted"/>
<feature type="non-terminal residue" evidence="1">
    <location>
        <position position="1"/>
    </location>
</feature>
<reference evidence="1" key="1">
    <citation type="journal article" date="2014" name="Front. Microbiol.">
        <title>High frequency of phylogenetically diverse reductive dehalogenase-homologous genes in deep subseafloor sedimentary metagenomes.</title>
        <authorList>
            <person name="Kawai M."/>
            <person name="Futagami T."/>
            <person name="Toyoda A."/>
            <person name="Takaki Y."/>
            <person name="Nishi S."/>
            <person name="Hori S."/>
            <person name="Arai W."/>
            <person name="Tsubouchi T."/>
            <person name="Morono Y."/>
            <person name="Uchiyama I."/>
            <person name="Ito T."/>
            <person name="Fujiyama A."/>
            <person name="Inagaki F."/>
            <person name="Takami H."/>
        </authorList>
    </citation>
    <scope>NUCLEOTIDE SEQUENCE</scope>
    <source>
        <strain evidence="1">Expedition CK06-06</strain>
    </source>
</reference>